<dbReference type="InterPro" id="IPR025105">
    <property type="entry name" value="DUF4010"/>
</dbReference>
<evidence type="ECO:0000313" key="6">
    <source>
        <dbReference type="Proteomes" id="UP000249799"/>
    </source>
</evidence>
<dbReference type="Proteomes" id="UP000249799">
    <property type="component" value="Chromosome"/>
</dbReference>
<feature type="transmembrane region" description="Helical" evidence="2">
    <location>
        <begin position="238"/>
        <end position="260"/>
    </location>
</feature>
<proteinExistence type="predicted"/>
<evidence type="ECO:0000259" key="4">
    <source>
        <dbReference type="Pfam" id="PF13194"/>
    </source>
</evidence>
<evidence type="ECO:0000313" key="5">
    <source>
        <dbReference type="EMBL" id="AWV88097.1"/>
    </source>
</evidence>
<feature type="domain" description="DUF4010" evidence="4">
    <location>
        <begin position="182"/>
        <end position="299"/>
    </location>
</feature>
<keyword evidence="6" id="KW-1185">Reference proteome</keyword>
<keyword evidence="2" id="KW-0812">Transmembrane</keyword>
<feature type="compositionally biased region" description="Basic and acidic residues" evidence="1">
    <location>
        <begin position="312"/>
        <end position="325"/>
    </location>
</feature>
<feature type="transmembrane region" description="Helical" evidence="2">
    <location>
        <begin position="144"/>
        <end position="162"/>
    </location>
</feature>
<name>A0A2Z4FGL4_9DELT</name>
<dbReference type="AlphaFoldDB" id="A0A2Z4FGL4"/>
<dbReference type="InterPro" id="IPR049177">
    <property type="entry name" value="MgtC_SapB_SrpB_YhiD_N"/>
</dbReference>
<keyword evidence="2" id="KW-1133">Transmembrane helix</keyword>
<reference evidence="5 6" key="1">
    <citation type="submission" date="2018-06" db="EMBL/GenBank/DDBJ databases">
        <title>Lujinxingia sediminis gen. nov. sp. nov., a new facultative anaerobic member of the class Deltaproteobacteria, and proposal of Lujinxingaceae fam. nov.</title>
        <authorList>
            <person name="Guo L.-Y."/>
            <person name="Li C.-M."/>
            <person name="Wang S."/>
            <person name="Du Z.-J."/>
        </authorList>
    </citation>
    <scope>NUCLEOTIDE SEQUENCE [LARGE SCALE GENOMIC DNA]</scope>
    <source>
        <strain evidence="5 6">FA350</strain>
    </source>
</reference>
<dbReference type="KEGG" id="bsed:DN745_01610"/>
<feature type="transmembrane region" description="Helical" evidence="2">
    <location>
        <begin position="369"/>
        <end position="388"/>
    </location>
</feature>
<accession>A0A2Z4FGL4</accession>
<gene>
    <name evidence="5" type="ORF">DN745_01610</name>
</gene>
<evidence type="ECO:0000256" key="2">
    <source>
        <dbReference type="SAM" id="Phobius"/>
    </source>
</evidence>
<feature type="transmembrane region" description="Helical" evidence="2">
    <location>
        <begin position="37"/>
        <end position="56"/>
    </location>
</feature>
<feature type="transmembrane region" description="Helical" evidence="2">
    <location>
        <begin position="6"/>
        <end position="25"/>
    </location>
</feature>
<feature type="transmembrane region" description="Helical" evidence="2">
    <location>
        <begin position="400"/>
        <end position="424"/>
    </location>
</feature>
<feature type="transmembrane region" description="Helical" evidence="2">
    <location>
        <begin position="114"/>
        <end position="132"/>
    </location>
</feature>
<feature type="transmembrane region" description="Helical" evidence="2">
    <location>
        <begin position="345"/>
        <end position="363"/>
    </location>
</feature>
<dbReference type="Pfam" id="PF02308">
    <property type="entry name" value="MgtC"/>
    <property type="match status" value="1"/>
</dbReference>
<feature type="transmembrane region" description="Helical" evidence="2">
    <location>
        <begin position="266"/>
        <end position="289"/>
    </location>
</feature>
<dbReference type="EMBL" id="CP030032">
    <property type="protein sequence ID" value="AWV88097.1"/>
    <property type="molecule type" value="Genomic_DNA"/>
</dbReference>
<dbReference type="PANTHER" id="PTHR39084">
    <property type="entry name" value="MEMBRANE PROTEIN-RELATED"/>
    <property type="match status" value="1"/>
</dbReference>
<dbReference type="Pfam" id="PF13194">
    <property type="entry name" value="DUF4010"/>
    <property type="match status" value="2"/>
</dbReference>
<feature type="transmembrane region" description="Helical" evidence="2">
    <location>
        <begin position="177"/>
        <end position="195"/>
    </location>
</feature>
<protein>
    <submittedName>
        <fullName evidence="5">Uncharacterized protein</fullName>
    </submittedName>
</protein>
<feature type="transmembrane region" description="Helical" evidence="2">
    <location>
        <begin position="430"/>
        <end position="450"/>
    </location>
</feature>
<dbReference type="PANTHER" id="PTHR39084:SF1">
    <property type="entry name" value="DUF4010 DOMAIN-CONTAINING PROTEIN"/>
    <property type="match status" value="1"/>
</dbReference>
<feature type="transmembrane region" description="Helical" evidence="2">
    <location>
        <begin position="88"/>
        <end position="108"/>
    </location>
</feature>
<feature type="region of interest" description="Disordered" evidence="1">
    <location>
        <begin position="299"/>
        <end position="328"/>
    </location>
</feature>
<keyword evidence="2" id="KW-0472">Membrane</keyword>
<feature type="compositionally biased region" description="Polar residues" evidence="1">
    <location>
        <begin position="299"/>
        <end position="311"/>
    </location>
</feature>
<evidence type="ECO:0000259" key="3">
    <source>
        <dbReference type="Pfam" id="PF02308"/>
    </source>
</evidence>
<feature type="transmembrane region" description="Helical" evidence="2">
    <location>
        <begin position="62"/>
        <end position="81"/>
    </location>
</feature>
<feature type="domain" description="DUF4010" evidence="4">
    <location>
        <begin position="323"/>
        <end position="424"/>
    </location>
</feature>
<sequence>MLDWQIVQNILISLALGAVVGLERQSHRVEGSSRSSTGVRTFALASLLGTVSAVASSNGFPGLIYLTGGGYFLMILAYLFFQFREHDGIPGITTEVAALIVFVLGALVPSNPMLAAALGVIVAAILSIKTYTHGAVEKLSQVEILATMKFLLVLVVLLPMLPDRAMGPDNIYNPRELGYLVVLISAISFAGYFAIRFMGKRQGIALTGALGGLASSTAVTLSMAGRVKAADDNPEVRVPAIFAIVIANAITPIRLLLAVAVVNLSVASALVLPLLAICAPSVIIAAIVWPRMSRAASEEASQSDGSLQKTPESAREDDPEARREDETSESLGITNPFRLVPAIKFGLVFILIIGVVHLARTFFGQSGTYIASFISGFTGVNAISIALARMQESGEATMLIVNRAIILAVLANALAKITMCATLGSKKLGLHVALALLPTFIIGAIVFALLG</sequence>
<evidence type="ECO:0000256" key="1">
    <source>
        <dbReference type="SAM" id="MobiDB-lite"/>
    </source>
</evidence>
<organism evidence="5 6">
    <name type="scientific">Bradymonas sediminis</name>
    <dbReference type="NCBI Taxonomy" id="1548548"/>
    <lineage>
        <taxon>Bacteria</taxon>
        <taxon>Deltaproteobacteria</taxon>
        <taxon>Bradymonadales</taxon>
        <taxon>Bradymonadaceae</taxon>
        <taxon>Bradymonas</taxon>
    </lineage>
</organism>
<dbReference type="OrthoDB" id="9813718at2"/>
<feature type="domain" description="MgtC/SapB/SrpB/YhiD N-terminal" evidence="3">
    <location>
        <begin position="10"/>
        <end position="133"/>
    </location>
</feature>